<evidence type="ECO:0000313" key="3">
    <source>
        <dbReference type="Proteomes" id="UP001339883"/>
    </source>
</evidence>
<accession>A0ABU6DUZ8</accession>
<dbReference type="RefSeq" id="WP_325775367.1">
    <property type="nucleotide sequence ID" value="NZ_VTDN01000005.1"/>
</dbReference>
<dbReference type="Pfam" id="PF03976">
    <property type="entry name" value="PPK2"/>
    <property type="match status" value="2"/>
</dbReference>
<reference evidence="2 3" key="1">
    <citation type="submission" date="2019-08" db="EMBL/GenBank/DDBJ databases">
        <title>Five species of Acinetobacter isolated from floral nectar and animal pollinators.</title>
        <authorList>
            <person name="Hendry T.A."/>
        </authorList>
    </citation>
    <scope>NUCLEOTIDE SEQUENCE [LARGE SCALE GENOMIC DNA]</scope>
    <source>
        <strain evidence="2 3">MD18.27</strain>
    </source>
</reference>
<comment type="caution">
    <text evidence="2">The sequence shown here is derived from an EMBL/GenBank/DDBJ whole genome shotgun (WGS) entry which is preliminary data.</text>
</comment>
<proteinExistence type="predicted"/>
<evidence type="ECO:0000259" key="1">
    <source>
        <dbReference type="Pfam" id="PF03976"/>
    </source>
</evidence>
<evidence type="ECO:0000313" key="2">
    <source>
        <dbReference type="EMBL" id="MEB5476944.1"/>
    </source>
</evidence>
<dbReference type="PANTHER" id="PTHR34383">
    <property type="entry name" value="POLYPHOSPHATE:AMP PHOSPHOTRANSFERASE-RELATED"/>
    <property type="match status" value="1"/>
</dbReference>
<dbReference type="InterPro" id="IPR027417">
    <property type="entry name" value="P-loop_NTPase"/>
</dbReference>
<organism evidence="2 3">
    <name type="scientific">Acinetobacter pollinis</name>
    <dbReference type="NCBI Taxonomy" id="2605270"/>
    <lineage>
        <taxon>Bacteria</taxon>
        <taxon>Pseudomonadati</taxon>
        <taxon>Pseudomonadota</taxon>
        <taxon>Gammaproteobacteria</taxon>
        <taxon>Moraxellales</taxon>
        <taxon>Moraxellaceae</taxon>
        <taxon>Acinetobacter</taxon>
    </lineage>
</organism>
<feature type="domain" description="Polyphosphate kinase-2-related" evidence="1">
    <location>
        <begin position="22"/>
        <end position="220"/>
    </location>
</feature>
<name>A0ABU6DUZ8_9GAMM</name>
<gene>
    <name evidence="2" type="ORF">I2F25_07825</name>
</gene>
<keyword evidence="3" id="KW-1185">Reference proteome</keyword>
<dbReference type="Gene3D" id="3.40.50.300">
    <property type="entry name" value="P-loop containing nucleotide triphosphate hydrolases"/>
    <property type="match status" value="2"/>
</dbReference>
<feature type="domain" description="Polyphosphate kinase-2-related" evidence="1">
    <location>
        <begin position="251"/>
        <end position="466"/>
    </location>
</feature>
<dbReference type="InterPro" id="IPR022488">
    <property type="entry name" value="PPK2-related"/>
</dbReference>
<dbReference type="PANTHER" id="PTHR34383:SF3">
    <property type="entry name" value="POLYPHOSPHATE:AMP PHOSPHOTRANSFERASE"/>
    <property type="match status" value="1"/>
</dbReference>
<dbReference type="Proteomes" id="UP001339883">
    <property type="component" value="Unassembled WGS sequence"/>
</dbReference>
<sequence length="471" mass="55830">MMNPMKVNEDELSLALIEAQYAFKKARGTRNGKSLLILVSGVELAGKGEAVKQLREWMDPRYLRVKADTPHLLNHEQPFWQPYTSSIPREGQIVVLFGNWYSDLLTTAMHINHPFDESTFDGYVQQMQAFEEDLKNNAVDVMKFWFDASWSNLQKRLKHIDLSEKLLHRLHGVDWQKKKQYESVQQLRQRFTQDWIVIDEEDEAVRSRKFAVHILKHLKHDALSWTGNAELWTQSALNEKLTHVEQKTLDHTLYKKRLKKLTKQVAHLLREDQRRIVIMFEGMDAAGKGGAIKRIVKKLDPREYEIHAISAPEEYELRHPYLWRFWTKTNQDKITIFDRSWYGRVLVERVEKLADDIAWQRAYGEINRFEHDLVSDNTVLIKFWLSIDKDEQEKRFKARENTPHKRFKITDEDWRNREKWDDYLQAASDMFANTDTAFAPWHIISTDDKRHARLQVLEAIVQQMKVGYSPS</sequence>
<dbReference type="SUPFAM" id="SSF52540">
    <property type="entry name" value="P-loop containing nucleoside triphosphate hydrolases"/>
    <property type="match status" value="2"/>
</dbReference>
<protein>
    <submittedName>
        <fullName evidence="2">Phosphate--AMP phosphotransferase</fullName>
    </submittedName>
</protein>
<dbReference type="EMBL" id="VTDN01000005">
    <property type="protein sequence ID" value="MEB5476944.1"/>
    <property type="molecule type" value="Genomic_DNA"/>
</dbReference>